<dbReference type="Proteomes" id="UP000177481">
    <property type="component" value="Unassembled WGS sequence"/>
</dbReference>
<protein>
    <recommendedName>
        <fullName evidence="3">Polymerase nucleotidyl transferase domain-containing protein</fullName>
    </recommendedName>
</protein>
<reference evidence="1 2" key="1">
    <citation type="journal article" date="2016" name="Nat. Commun.">
        <title>Thousands of microbial genomes shed light on interconnected biogeochemical processes in an aquifer system.</title>
        <authorList>
            <person name="Anantharaman K."/>
            <person name="Brown C.T."/>
            <person name="Hug L.A."/>
            <person name="Sharon I."/>
            <person name="Castelle C.J."/>
            <person name="Probst A.J."/>
            <person name="Thomas B.C."/>
            <person name="Singh A."/>
            <person name="Wilkins M.J."/>
            <person name="Karaoz U."/>
            <person name="Brodie E.L."/>
            <person name="Williams K.H."/>
            <person name="Hubbard S.S."/>
            <person name="Banfield J.F."/>
        </authorList>
    </citation>
    <scope>NUCLEOTIDE SEQUENCE [LARGE SCALE GENOMIC DNA]</scope>
</reference>
<evidence type="ECO:0008006" key="3">
    <source>
        <dbReference type="Google" id="ProtNLM"/>
    </source>
</evidence>
<evidence type="ECO:0000313" key="2">
    <source>
        <dbReference type="Proteomes" id="UP000177481"/>
    </source>
</evidence>
<evidence type="ECO:0000313" key="1">
    <source>
        <dbReference type="EMBL" id="OGD64345.1"/>
    </source>
</evidence>
<proteinExistence type="predicted"/>
<dbReference type="EMBL" id="MEZX01000003">
    <property type="protein sequence ID" value="OGD64345.1"/>
    <property type="molecule type" value="Genomic_DNA"/>
</dbReference>
<accession>A0A1F5EAE2</accession>
<comment type="caution">
    <text evidence="1">The sequence shown here is derived from an EMBL/GenBank/DDBJ whole genome shotgun (WGS) entry which is preliminary data.</text>
</comment>
<name>A0A1F5EAE2_9BACT</name>
<dbReference type="AlphaFoldDB" id="A0A1F5EAE2"/>
<organism evidence="1 2">
    <name type="scientific">Candidatus Berkelbacteria bacterium RIFCSPLOWO2_01_FULL_50_28</name>
    <dbReference type="NCBI Taxonomy" id="1797471"/>
    <lineage>
        <taxon>Bacteria</taxon>
        <taxon>Candidatus Berkelbacteria</taxon>
    </lineage>
</organism>
<gene>
    <name evidence="1" type="ORF">A3A71_04260</name>
</gene>
<sequence length="194" mass="22734">MEVMELSKRWKERADEILATTKLTESISNLGKVVFTGSYELDLMMSGDIDLYLLSNENPKELAPKVIARLLKSDFWNYYTIHDWLHFEDPRFPRSYYIGLNRKDDNGEAWKVDIWLFNELPKEITDYFRWLKASLTQESRARILGLKQDVKQSSTDISSTRIYDAVINHGVATIEELKSHIRNNPTWDSGNLRK</sequence>